<dbReference type="InterPro" id="IPR030677">
    <property type="entry name" value="Nnr"/>
</dbReference>
<dbReference type="PROSITE" id="PS01050">
    <property type="entry name" value="YJEF_C_2"/>
    <property type="match status" value="1"/>
</dbReference>
<accession>A0A2K9AKH2</accession>
<sequence>MHPIFTADSIKVIEQEAAKAQGFALFELMERAGRAAFDCMEREWPLAHRIVIVTGSGNNAGDGLIVAGLAQRVGMQVTLVPIKPLDELSGDAAKAWQQIKDKNITIKEPNQAIFEQADVIVDALLGTGFKGQLRDEYAQVIEQVNQSGMPVLALDLPSGVYADTGLCAEPHIRADHTVSFIFYKVCQVMNEGLAAQGELHLAMLGVGQSQFYQQRPVAWKQSYADVIDEMPERSATTYKQACGHLMCVGGDFTMGGAIMLATEAALRSGAGLVTTFLHPDNRSAALGFCPEAMWHGVAFEELSFNSLIETSPKQFDAIVLGPGLGRSEWARQVFEQSFSYAVQQKLPCLIDGDGLFWLQRSLENNDSVTLPQPLILTPHFGEAARLLSCDTAKVSDDRIAAAKDISEKYHCICLLKGAGTILSDGQQVVIAGGAHPAMATAGLGDVLSGLIGSLVVQGMSGWDAARLATSIHFAAGVEAAGDRTRGMLASELIETINFLVNR</sequence>
<dbReference type="KEGG" id="kpd:CW740_02315"/>
<evidence type="ECO:0000256" key="12">
    <source>
        <dbReference type="ARBA" id="ARBA00023239"/>
    </source>
</evidence>
<dbReference type="OrthoDB" id="9806925at2"/>
<keyword evidence="8 17" id="KW-0521">NADP</keyword>
<feature type="binding site" evidence="18">
    <location>
        <begin position="126"/>
        <end position="132"/>
    </location>
    <ligand>
        <name>(6S)-NADPHX</name>
        <dbReference type="ChEBI" id="CHEBI:64076"/>
    </ligand>
</feature>
<evidence type="ECO:0000256" key="18">
    <source>
        <dbReference type="HAMAP-Rule" id="MF_01966"/>
    </source>
</evidence>
<dbReference type="RefSeq" id="WP_106646013.1">
    <property type="nucleotide sequence ID" value="NZ_BMGO01000002.1"/>
</dbReference>
<proteinExistence type="inferred from homology"/>
<comment type="similarity">
    <text evidence="17">Belongs to the NnrD/CARKD family.</text>
</comment>
<comment type="catalytic activity">
    <reaction evidence="2 18 19">
        <text>(6R)-NADPHX = (6S)-NADPHX</text>
        <dbReference type="Rhea" id="RHEA:32227"/>
        <dbReference type="ChEBI" id="CHEBI:64076"/>
        <dbReference type="ChEBI" id="CHEBI:64077"/>
        <dbReference type="EC" id="5.1.99.6"/>
    </reaction>
</comment>
<dbReference type="InterPro" id="IPR000631">
    <property type="entry name" value="CARKD"/>
</dbReference>
<feature type="binding site" evidence="18">
    <location>
        <position position="122"/>
    </location>
    <ligand>
        <name>K(+)</name>
        <dbReference type="ChEBI" id="CHEBI:29103"/>
    </ligand>
</feature>
<feature type="binding site" evidence="18">
    <location>
        <position position="59"/>
    </location>
    <ligand>
        <name>K(+)</name>
        <dbReference type="ChEBI" id="CHEBI:29103"/>
    </ligand>
</feature>
<dbReference type="InterPro" id="IPR036652">
    <property type="entry name" value="YjeF_N_dom_sf"/>
</dbReference>
<dbReference type="InterPro" id="IPR029056">
    <property type="entry name" value="Ribokinase-like"/>
</dbReference>
<dbReference type="GO" id="GO:0110051">
    <property type="term" value="P:metabolite repair"/>
    <property type="evidence" value="ECO:0007669"/>
    <property type="project" value="TreeGrafter"/>
</dbReference>
<evidence type="ECO:0000256" key="14">
    <source>
        <dbReference type="ARBA" id="ARBA00025153"/>
    </source>
</evidence>
<comment type="function">
    <text evidence="14 19">Bifunctional enzyme that catalyzes the epimerization of the S- and R-forms of NAD(P)HX and the dehydration of the S-form of NAD(P)HX at the expense of ADP, which is converted to AMP. This allows the repair of both epimers of NAD(P)HX, a damaged form of NAD(P)H that is a result of enzymatic or heat-dependent hydration.</text>
</comment>
<evidence type="ECO:0000256" key="8">
    <source>
        <dbReference type="ARBA" id="ARBA00022857"/>
    </source>
</evidence>
<dbReference type="NCBIfam" id="TIGR00196">
    <property type="entry name" value="yjeF_cterm"/>
    <property type="match status" value="1"/>
</dbReference>
<comment type="catalytic activity">
    <reaction evidence="1 18 19">
        <text>(6R)-NADHX = (6S)-NADHX</text>
        <dbReference type="Rhea" id="RHEA:32215"/>
        <dbReference type="ChEBI" id="CHEBI:64074"/>
        <dbReference type="ChEBI" id="CHEBI:64075"/>
        <dbReference type="EC" id="5.1.99.6"/>
    </reaction>
</comment>
<keyword evidence="21" id="KW-1185">Reference proteome</keyword>
<reference evidence="20 21" key="1">
    <citation type="submission" date="2017-12" db="EMBL/GenBank/DDBJ databases">
        <title>Kangiella profundi FT102 completed genome.</title>
        <authorList>
            <person name="Xu J."/>
            <person name="Wang J."/>
            <person name="Lu Y."/>
        </authorList>
    </citation>
    <scope>NUCLEOTIDE SEQUENCE [LARGE SCALE GENOMIC DNA]</scope>
    <source>
        <strain evidence="20 21">FT102</strain>
    </source>
</reference>
<evidence type="ECO:0000313" key="20">
    <source>
        <dbReference type="EMBL" id="AUD78132.1"/>
    </source>
</evidence>
<dbReference type="AlphaFoldDB" id="A0A2K9AKH2"/>
<gene>
    <name evidence="17" type="primary">nnrD</name>
    <name evidence="18" type="synonym">nnrE</name>
    <name evidence="20" type="ORF">CW740_02315</name>
</gene>
<dbReference type="HAMAP" id="MF_01965">
    <property type="entry name" value="NADHX_dehydratase"/>
    <property type="match status" value="1"/>
</dbReference>
<feature type="binding site" evidence="17">
    <location>
        <position position="444"/>
    </location>
    <ligand>
        <name>AMP</name>
        <dbReference type="ChEBI" id="CHEBI:456215"/>
    </ligand>
</feature>
<evidence type="ECO:0000256" key="7">
    <source>
        <dbReference type="ARBA" id="ARBA00022840"/>
    </source>
</evidence>
<comment type="similarity">
    <text evidence="4 19">In the C-terminal section; belongs to the NnrD/CARKD family.</text>
</comment>
<dbReference type="GO" id="GO:0046872">
    <property type="term" value="F:metal ion binding"/>
    <property type="evidence" value="ECO:0007669"/>
    <property type="project" value="UniProtKB-UniRule"/>
</dbReference>
<evidence type="ECO:0000256" key="13">
    <source>
        <dbReference type="ARBA" id="ARBA00023268"/>
    </source>
</evidence>
<comment type="catalytic activity">
    <reaction evidence="16 17 19">
        <text>(6S)-NADPHX + ADP = AMP + phosphate + NADPH + H(+)</text>
        <dbReference type="Rhea" id="RHEA:32235"/>
        <dbReference type="ChEBI" id="CHEBI:15378"/>
        <dbReference type="ChEBI" id="CHEBI:43474"/>
        <dbReference type="ChEBI" id="CHEBI:57783"/>
        <dbReference type="ChEBI" id="CHEBI:64076"/>
        <dbReference type="ChEBI" id="CHEBI:456215"/>
        <dbReference type="ChEBI" id="CHEBI:456216"/>
        <dbReference type="EC" id="4.2.1.136"/>
    </reaction>
</comment>
<comment type="similarity">
    <text evidence="18">Belongs to the NnrE/AIBP family.</text>
</comment>
<keyword evidence="6 17" id="KW-0547">Nucleotide-binding</keyword>
<dbReference type="Gene3D" id="3.40.1190.20">
    <property type="match status" value="1"/>
</dbReference>
<dbReference type="GO" id="GO:0046496">
    <property type="term" value="P:nicotinamide nucleotide metabolic process"/>
    <property type="evidence" value="ECO:0007669"/>
    <property type="project" value="UniProtKB-UniRule"/>
</dbReference>
<feature type="binding site" evidence="17">
    <location>
        <position position="257"/>
    </location>
    <ligand>
        <name>(6S)-NADPHX</name>
        <dbReference type="ChEBI" id="CHEBI:64076"/>
    </ligand>
</feature>
<dbReference type="PROSITE" id="PS51383">
    <property type="entry name" value="YJEF_C_3"/>
    <property type="match status" value="1"/>
</dbReference>
<evidence type="ECO:0000256" key="6">
    <source>
        <dbReference type="ARBA" id="ARBA00022741"/>
    </source>
</evidence>
<dbReference type="PANTHER" id="PTHR12592:SF0">
    <property type="entry name" value="ATP-DEPENDENT (S)-NAD(P)H-HYDRATE DEHYDRATASE"/>
    <property type="match status" value="1"/>
</dbReference>
<comment type="cofactor">
    <cofactor evidence="18 19">
        <name>K(+)</name>
        <dbReference type="ChEBI" id="CHEBI:29103"/>
    </cofactor>
    <text evidence="18 19">Binds 1 potassium ion per subunit.</text>
</comment>
<comment type="catalytic activity">
    <reaction evidence="15 17 19">
        <text>(6S)-NADHX + ADP = AMP + phosphate + NADH + H(+)</text>
        <dbReference type="Rhea" id="RHEA:32223"/>
        <dbReference type="ChEBI" id="CHEBI:15378"/>
        <dbReference type="ChEBI" id="CHEBI:43474"/>
        <dbReference type="ChEBI" id="CHEBI:57945"/>
        <dbReference type="ChEBI" id="CHEBI:64074"/>
        <dbReference type="ChEBI" id="CHEBI:456215"/>
        <dbReference type="ChEBI" id="CHEBI:456216"/>
        <dbReference type="EC" id="4.2.1.136"/>
    </reaction>
</comment>
<dbReference type="CDD" id="cd01171">
    <property type="entry name" value="YXKO-related"/>
    <property type="match status" value="1"/>
</dbReference>
<comment type="subunit">
    <text evidence="17">Homotetramer.</text>
</comment>
<evidence type="ECO:0000256" key="4">
    <source>
        <dbReference type="ARBA" id="ARBA00009524"/>
    </source>
</evidence>
<organism evidence="20 21">
    <name type="scientific">Kangiella profundi</name>
    <dbReference type="NCBI Taxonomy" id="1561924"/>
    <lineage>
        <taxon>Bacteria</taxon>
        <taxon>Pseudomonadati</taxon>
        <taxon>Pseudomonadota</taxon>
        <taxon>Gammaproteobacteria</taxon>
        <taxon>Kangiellales</taxon>
        <taxon>Kangiellaceae</taxon>
        <taxon>Kangiella</taxon>
    </lineage>
</organism>
<keyword evidence="5 18" id="KW-0479">Metal-binding</keyword>
<dbReference type="PIRSF" id="PIRSF017184">
    <property type="entry name" value="Nnr"/>
    <property type="match status" value="1"/>
</dbReference>
<evidence type="ECO:0000256" key="11">
    <source>
        <dbReference type="ARBA" id="ARBA00023235"/>
    </source>
</evidence>
<dbReference type="Proteomes" id="UP000232693">
    <property type="component" value="Chromosome"/>
</dbReference>
<evidence type="ECO:0000256" key="15">
    <source>
        <dbReference type="ARBA" id="ARBA00048238"/>
    </source>
</evidence>
<feature type="binding site" evidence="18">
    <location>
        <position position="155"/>
    </location>
    <ligand>
        <name>(6S)-NADPHX</name>
        <dbReference type="ChEBI" id="CHEBI:64076"/>
    </ligand>
</feature>
<feature type="binding site" evidence="18">
    <location>
        <position position="158"/>
    </location>
    <ligand>
        <name>K(+)</name>
        <dbReference type="ChEBI" id="CHEBI:29103"/>
    </ligand>
</feature>
<dbReference type="Pfam" id="PF03853">
    <property type="entry name" value="YjeF_N"/>
    <property type="match status" value="1"/>
</dbReference>
<comment type="function">
    <text evidence="17">Catalyzes the dehydration of the S-form of NAD(P)HX at the expense of ADP, which is converted to AMP. Together with NAD(P)HX epimerase, which catalyzes the epimerization of the S- and R-forms, the enzyme allows the repair of both epimers of NAD(P)HX, a damaged form of NAD(P)H that is a result of enzymatic or heat-dependent hydration.</text>
</comment>
<dbReference type="Pfam" id="PF01256">
    <property type="entry name" value="Carb_kinase"/>
    <property type="match status" value="1"/>
</dbReference>
<keyword evidence="10 17" id="KW-0520">NAD</keyword>
<protein>
    <recommendedName>
        <fullName evidence="19">Bifunctional NAD(P)H-hydrate repair enzyme</fullName>
    </recommendedName>
    <alternativeName>
        <fullName evidence="19">Nicotinamide nucleotide repair protein</fullName>
    </alternativeName>
    <domain>
        <recommendedName>
            <fullName evidence="19">ADP-dependent (S)-NAD(P)H-hydrate dehydratase</fullName>
            <ecNumber evidence="19">4.2.1.136</ecNumber>
        </recommendedName>
        <alternativeName>
            <fullName evidence="19">ADP-dependent NAD(P)HX dehydratase</fullName>
        </alternativeName>
    </domain>
    <domain>
        <recommendedName>
            <fullName evidence="19">NAD(P)H-hydrate epimerase</fullName>
            <ecNumber evidence="19">5.1.99.6</ecNumber>
        </recommendedName>
    </domain>
</protein>
<evidence type="ECO:0000256" key="3">
    <source>
        <dbReference type="ARBA" id="ARBA00006001"/>
    </source>
</evidence>
<dbReference type="HAMAP" id="MF_01966">
    <property type="entry name" value="NADHX_epimerase"/>
    <property type="match status" value="1"/>
</dbReference>
<evidence type="ECO:0000256" key="9">
    <source>
        <dbReference type="ARBA" id="ARBA00022958"/>
    </source>
</evidence>
<feature type="binding site" evidence="18">
    <location>
        <position position="137"/>
    </location>
    <ligand>
        <name>(6S)-NADPHX</name>
        <dbReference type="ChEBI" id="CHEBI:64076"/>
    </ligand>
</feature>
<comment type="cofactor">
    <cofactor evidence="17">
        <name>Mg(2+)</name>
        <dbReference type="ChEBI" id="CHEBI:18420"/>
    </cofactor>
</comment>
<evidence type="ECO:0000313" key="21">
    <source>
        <dbReference type="Proteomes" id="UP000232693"/>
    </source>
</evidence>
<evidence type="ECO:0000256" key="19">
    <source>
        <dbReference type="PIRNR" id="PIRNR017184"/>
    </source>
</evidence>
<dbReference type="NCBIfam" id="TIGR00197">
    <property type="entry name" value="yjeF_nterm"/>
    <property type="match status" value="1"/>
</dbReference>
<evidence type="ECO:0000256" key="5">
    <source>
        <dbReference type="ARBA" id="ARBA00022723"/>
    </source>
</evidence>
<name>A0A2K9AKH2_9GAMM</name>
<dbReference type="InterPro" id="IPR017953">
    <property type="entry name" value="Carbohydrate_kinase_pred_CS"/>
</dbReference>
<keyword evidence="11 18" id="KW-0413">Isomerase</keyword>
<dbReference type="PANTHER" id="PTHR12592">
    <property type="entry name" value="ATP-DEPENDENT (S)-NAD(P)H-HYDRATE DEHYDRATASE FAMILY MEMBER"/>
    <property type="match status" value="1"/>
</dbReference>
<feature type="binding site" evidence="17">
    <location>
        <position position="445"/>
    </location>
    <ligand>
        <name>(6S)-NADPHX</name>
        <dbReference type="ChEBI" id="CHEBI:64076"/>
    </ligand>
</feature>
<dbReference type="Gene3D" id="3.40.50.10260">
    <property type="entry name" value="YjeF N-terminal domain"/>
    <property type="match status" value="1"/>
</dbReference>
<dbReference type="GO" id="GO:0052856">
    <property type="term" value="F:NAD(P)HX epimerase activity"/>
    <property type="evidence" value="ECO:0007669"/>
    <property type="project" value="UniProtKB-UniRule"/>
</dbReference>
<keyword evidence="9 18" id="KW-0630">Potassium</keyword>
<dbReference type="PROSITE" id="PS51385">
    <property type="entry name" value="YJEF_N"/>
    <property type="match status" value="1"/>
</dbReference>
<evidence type="ECO:0000256" key="10">
    <source>
        <dbReference type="ARBA" id="ARBA00023027"/>
    </source>
</evidence>
<comment type="similarity">
    <text evidence="3 19">In the N-terminal section; belongs to the NnrE/AIBP family.</text>
</comment>
<dbReference type="EC" id="4.2.1.136" evidence="19"/>
<feature type="binding site" evidence="17">
    <location>
        <position position="323"/>
    </location>
    <ligand>
        <name>(6S)-NADPHX</name>
        <dbReference type="ChEBI" id="CHEBI:64076"/>
    </ligand>
</feature>
<feature type="binding site" evidence="17">
    <location>
        <begin position="416"/>
        <end position="420"/>
    </location>
    <ligand>
        <name>AMP</name>
        <dbReference type="ChEBI" id="CHEBI:456215"/>
    </ligand>
</feature>
<comment type="function">
    <text evidence="18">Catalyzes the epimerization of the S- and R-forms of NAD(P)HX, a damaged form of NAD(P)H that is a result of enzymatic or heat-dependent hydration. This is a prerequisite for the S-specific NAD(P)H-hydrate dehydratase to allow the repair of both epimers of NAD(P)HX.</text>
</comment>
<keyword evidence="13" id="KW-0511">Multifunctional enzyme</keyword>
<dbReference type="EMBL" id="CP025120">
    <property type="protein sequence ID" value="AUD78132.1"/>
    <property type="molecule type" value="Genomic_DNA"/>
</dbReference>
<evidence type="ECO:0000256" key="17">
    <source>
        <dbReference type="HAMAP-Rule" id="MF_01965"/>
    </source>
</evidence>
<dbReference type="GO" id="GO:0005524">
    <property type="term" value="F:ATP binding"/>
    <property type="evidence" value="ECO:0007669"/>
    <property type="project" value="UniProtKB-UniRule"/>
</dbReference>
<keyword evidence="12 17" id="KW-0456">Lyase</keyword>
<dbReference type="SUPFAM" id="SSF53613">
    <property type="entry name" value="Ribokinase-like"/>
    <property type="match status" value="1"/>
</dbReference>
<dbReference type="InterPro" id="IPR004443">
    <property type="entry name" value="YjeF_N_dom"/>
</dbReference>
<keyword evidence="7 17" id="KW-0067">ATP-binding</keyword>
<dbReference type="GO" id="GO:0052855">
    <property type="term" value="F:ADP-dependent NAD(P)H-hydrate dehydratase activity"/>
    <property type="evidence" value="ECO:0007669"/>
    <property type="project" value="UniProtKB-UniRule"/>
</dbReference>
<comment type="caution">
    <text evidence="18">Lacks conserved residue(s) required for the propagation of feature annotation.</text>
</comment>
<dbReference type="EC" id="5.1.99.6" evidence="19"/>
<evidence type="ECO:0000256" key="2">
    <source>
        <dbReference type="ARBA" id="ARBA00000909"/>
    </source>
</evidence>
<evidence type="ECO:0000256" key="1">
    <source>
        <dbReference type="ARBA" id="ARBA00000013"/>
    </source>
</evidence>
<evidence type="ECO:0000256" key="16">
    <source>
        <dbReference type="ARBA" id="ARBA00049209"/>
    </source>
</evidence>
<feature type="binding site" evidence="17">
    <location>
        <position position="379"/>
    </location>
    <ligand>
        <name>(6S)-NADPHX</name>
        <dbReference type="ChEBI" id="CHEBI:64076"/>
    </ligand>
</feature>
<dbReference type="SUPFAM" id="SSF64153">
    <property type="entry name" value="YjeF N-terminal domain-like"/>
    <property type="match status" value="1"/>
</dbReference>